<dbReference type="EMBL" id="CM000845">
    <property type="protein sequence ID" value="KRH27191.1"/>
    <property type="molecule type" value="Genomic_DNA"/>
</dbReference>
<organism evidence="1">
    <name type="scientific">Glycine max</name>
    <name type="common">Soybean</name>
    <name type="synonym">Glycine hispida</name>
    <dbReference type="NCBI Taxonomy" id="3847"/>
    <lineage>
        <taxon>Eukaryota</taxon>
        <taxon>Viridiplantae</taxon>
        <taxon>Streptophyta</taxon>
        <taxon>Embryophyta</taxon>
        <taxon>Tracheophyta</taxon>
        <taxon>Spermatophyta</taxon>
        <taxon>Magnoliopsida</taxon>
        <taxon>eudicotyledons</taxon>
        <taxon>Gunneridae</taxon>
        <taxon>Pentapetalae</taxon>
        <taxon>rosids</taxon>
        <taxon>fabids</taxon>
        <taxon>Fabales</taxon>
        <taxon>Fabaceae</taxon>
        <taxon>Papilionoideae</taxon>
        <taxon>50 kb inversion clade</taxon>
        <taxon>NPAAA clade</taxon>
        <taxon>indigoferoid/millettioid clade</taxon>
        <taxon>Phaseoleae</taxon>
        <taxon>Glycine</taxon>
        <taxon>Glycine subgen. Soja</taxon>
    </lineage>
</organism>
<dbReference type="Gramene" id="KRH27191">
    <property type="protein sequence ID" value="KRH27191"/>
    <property type="gene ID" value="GLYMA_12G220800"/>
</dbReference>
<reference evidence="1" key="3">
    <citation type="submission" date="2018-07" db="EMBL/GenBank/DDBJ databases">
        <title>WGS assembly of Glycine max.</title>
        <authorList>
            <person name="Schmutz J."/>
            <person name="Cannon S."/>
            <person name="Schlueter J."/>
            <person name="Ma J."/>
            <person name="Mitros T."/>
            <person name="Nelson W."/>
            <person name="Hyten D."/>
            <person name="Song Q."/>
            <person name="Thelen J."/>
            <person name="Cheng J."/>
            <person name="Xu D."/>
            <person name="Hellsten U."/>
            <person name="May G."/>
            <person name="Yu Y."/>
            <person name="Sakurai T."/>
            <person name="Umezawa T."/>
            <person name="Bhattacharyya M."/>
            <person name="Sandhu D."/>
            <person name="Valliyodan B."/>
            <person name="Lindquist E."/>
            <person name="Peto M."/>
            <person name="Grant D."/>
            <person name="Shu S."/>
            <person name="Goodstein D."/>
            <person name="Barry K."/>
            <person name="Futrell-Griggs M."/>
            <person name="Abernathy B."/>
            <person name="Du J."/>
            <person name="Tian Z."/>
            <person name="Zhu L."/>
            <person name="Gill N."/>
            <person name="Joshi T."/>
            <person name="Libault M."/>
            <person name="Sethuraman A."/>
            <person name="Zhang X."/>
            <person name="Shinozaki K."/>
            <person name="Nguyen H."/>
            <person name="Wing R."/>
            <person name="Cregan P."/>
            <person name="Specht J."/>
            <person name="Grimwood J."/>
            <person name="Rokhsar D."/>
            <person name="Stacey G."/>
            <person name="Shoemaker R."/>
            <person name="Jackson S."/>
        </authorList>
    </citation>
    <scope>NUCLEOTIDE SEQUENCE</scope>
    <source>
        <tissue evidence="1">Callus</tissue>
    </source>
</reference>
<gene>
    <name evidence="1" type="ORF">GLYMA_12G220800</name>
</gene>
<proteinExistence type="predicted"/>
<dbReference type="InParanoid" id="A0A0R0H955"/>
<dbReference type="EnsemblPlants" id="KRH27191">
    <property type="protein sequence ID" value="KRH27191"/>
    <property type="gene ID" value="GLYMA_12G220800"/>
</dbReference>
<sequence>MIFWCNDVSKYDKKCEVYGHFSNLTFRFGLDFLHGLNFDKDIKGCGVFPVYATASELKLVNSSESIDWEQLGPASKGREDLARNNNLPLITSSVFF</sequence>
<evidence type="ECO:0000313" key="2">
    <source>
        <dbReference type="EnsemblPlants" id="KRH27191"/>
    </source>
</evidence>
<dbReference type="AlphaFoldDB" id="A0A0R0H955"/>
<reference evidence="1 2" key="1">
    <citation type="journal article" date="2010" name="Nature">
        <title>Genome sequence of the palaeopolyploid soybean.</title>
        <authorList>
            <person name="Schmutz J."/>
            <person name="Cannon S.B."/>
            <person name="Schlueter J."/>
            <person name="Ma J."/>
            <person name="Mitros T."/>
            <person name="Nelson W."/>
            <person name="Hyten D.L."/>
            <person name="Song Q."/>
            <person name="Thelen J.J."/>
            <person name="Cheng J."/>
            <person name="Xu D."/>
            <person name="Hellsten U."/>
            <person name="May G.D."/>
            <person name="Yu Y."/>
            <person name="Sakurai T."/>
            <person name="Umezawa T."/>
            <person name="Bhattacharyya M.K."/>
            <person name="Sandhu D."/>
            <person name="Valliyodan B."/>
            <person name="Lindquist E."/>
            <person name="Peto M."/>
            <person name="Grant D."/>
            <person name="Shu S."/>
            <person name="Goodstein D."/>
            <person name="Barry K."/>
            <person name="Futrell-Griggs M."/>
            <person name="Abernathy B."/>
            <person name="Du J."/>
            <person name="Tian Z."/>
            <person name="Zhu L."/>
            <person name="Gill N."/>
            <person name="Joshi T."/>
            <person name="Libault M."/>
            <person name="Sethuraman A."/>
            <person name="Zhang X.-C."/>
            <person name="Shinozaki K."/>
            <person name="Nguyen H.T."/>
            <person name="Wing R.A."/>
            <person name="Cregan P."/>
            <person name="Specht J."/>
            <person name="Grimwood J."/>
            <person name="Rokhsar D."/>
            <person name="Stacey G."/>
            <person name="Shoemaker R.C."/>
            <person name="Jackson S.A."/>
        </authorList>
    </citation>
    <scope>NUCLEOTIDE SEQUENCE [LARGE SCALE GENOMIC DNA]</scope>
    <source>
        <strain evidence="2">cv. Williams 82</strain>
        <tissue evidence="1">Callus</tissue>
    </source>
</reference>
<reference evidence="2" key="2">
    <citation type="submission" date="2018-02" db="UniProtKB">
        <authorList>
            <consortium name="EnsemblPlants"/>
        </authorList>
    </citation>
    <scope>IDENTIFICATION</scope>
    <source>
        <strain evidence="2">Williams 82</strain>
    </source>
</reference>
<accession>A0A0R0H955</accession>
<protein>
    <submittedName>
        <fullName evidence="1 2">Uncharacterized protein</fullName>
    </submittedName>
</protein>
<evidence type="ECO:0000313" key="3">
    <source>
        <dbReference type="Proteomes" id="UP000008827"/>
    </source>
</evidence>
<name>A0A0R0H955_SOYBN</name>
<keyword evidence="3" id="KW-1185">Reference proteome</keyword>
<dbReference type="Proteomes" id="UP000008827">
    <property type="component" value="Chromosome 12"/>
</dbReference>
<evidence type="ECO:0000313" key="1">
    <source>
        <dbReference type="EMBL" id="KRH27191.1"/>
    </source>
</evidence>